<name>A0A444J5B2_9BACT</name>
<evidence type="ECO:0000313" key="1">
    <source>
        <dbReference type="EMBL" id="RWX48259.1"/>
    </source>
</evidence>
<organism evidence="1 2">
    <name type="scientific">Candidatus Electrothrix aarhusensis</name>
    <dbReference type="NCBI Taxonomy" id="1859131"/>
    <lineage>
        <taxon>Bacteria</taxon>
        <taxon>Pseudomonadati</taxon>
        <taxon>Thermodesulfobacteriota</taxon>
        <taxon>Desulfobulbia</taxon>
        <taxon>Desulfobulbales</taxon>
        <taxon>Desulfobulbaceae</taxon>
        <taxon>Candidatus Electrothrix</taxon>
    </lineage>
</organism>
<gene>
    <name evidence="1" type="ORF">H206_05161</name>
</gene>
<dbReference type="EMBL" id="MTKO01000002">
    <property type="protein sequence ID" value="RWX48259.1"/>
    <property type="molecule type" value="Genomic_DNA"/>
</dbReference>
<comment type="caution">
    <text evidence="1">The sequence shown here is derived from an EMBL/GenBank/DDBJ whole genome shotgun (WGS) entry which is preliminary data.</text>
</comment>
<keyword evidence="2" id="KW-1185">Reference proteome</keyword>
<dbReference type="Proteomes" id="UP000287853">
    <property type="component" value="Unassembled WGS sequence"/>
</dbReference>
<accession>A0A444J5B2</accession>
<dbReference type="AlphaFoldDB" id="A0A444J5B2"/>
<proteinExistence type="predicted"/>
<sequence length="32" mass="3893">MFELRKELKITDLIDIFFLNLWCRHSSLPLPC</sequence>
<reference evidence="1 2" key="1">
    <citation type="submission" date="2017-01" db="EMBL/GenBank/DDBJ databases">
        <title>The cable genome- insights into the physiology and evolution of filamentous bacteria capable of sulfide oxidation via long distance electron transfer.</title>
        <authorList>
            <person name="Schreiber L."/>
            <person name="Bjerg J.T."/>
            <person name="Boggild A."/>
            <person name="Van De Vossenberg J."/>
            <person name="Meysman F."/>
            <person name="Nielsen L.P."/>
            <person name="Schramm A."/>
            <person name="Kjeldsen K.U."/>
        </authorList>
    </citation>
    <scope>NUCLEOTIDE SEQUENCE [LARGE SCALE GENOMIC DNA]</scope>
    <source>
        <strain evidence="1">MCF</strain>
    </source>
</reference>
<protein>
    <submittedName>
        <fullName evidence="1">Uncharacterized protein</fullName>
    </submittedName>
</protein>
<evidence type="ECO:0000313" key="2">
    <source>
        <dbReference type="Proteomes" id="UP000287853"/>
    </source>
</evidence>